<name>A0A7J9IBS7_9ROSI</name>
<feature type="chain" id="PRO_5029930862" description="Dirigent protein" evidence="4">
    <location>
        <begin position="28"/>
        <end position="291"/>
    </location>
</feature>
<organism evidence="5 6">
    <name type="scientific">Gossypium harknessii</name>
    <dbReference type="NCBI Taxonomy" id="34285"/>
    <lineage>
        <taxon>Eukaryota</taxon>
        <taxon>Viridiplantae</taxon>
        <taxon>Streptophyta</taxon>
        <taxon>Embryophyta</taxon>
        <taxon>Tracheophyta</taxon>
        <taxon>Spermatophyta</taxon>
        <taxon>Magnoliopsida</taxon>
        <taxon>eudicotyledons</taxon>
        <taxon>Gunneridae</taxon>
        <taxon>Pentapetalae</taxon>
        <taxon>rosids</taxon>
        <taxon>malvids</taxon>
        <taxon>Malvales</taxon>
        <taxon>Malvaceae</taxon>
        <taxon>Malvoideae</taxon>
        <taxon>Gossypium</taxon>
    </lineage>
</organism>
<evidence type="ECO:0000256" key="4">
    <source>
        <dbReference type="RuleBase" id="RU363099"/>
    </source>
</evidence>
<keyword evidence="6" id="KW-1185">Reference proteome</keyword>
<dbReference type="Gene3D" id="2.40.480.10">
    <property type="entry name" value="Allene oxide cyclase-like"/>
    <property type="match status" value="1"/>
</dbReference>
<comment type="similarity">
    <text evidence="1 4">Belongs to the plant dirigent protein family.</text>
</comment>
<dbReference type="AlphaFoldDB" id="A0A7J9IBS7"/>
<evidence type="ECO:0000313" key="5">
    <source>
        <dbReference type="EMBL" id="MBA0819348.1"/>
    </source>
</evidence>
<dbReference type="GO" id="GO:0009699">
    <property type="term" value="P:phenylpropanoid biosynthetic process"/>
    <property type="evidence" value="ECO:0007669"/>
    <property type="project" value="UniProtKB-ARBA"/>
</dbReference>
<comment type="caution">
    <text evidence="5">The sequence shown here is derived from an EMBL/GenBank/DDBJ whole genome shotgun (WGS) entry which is preliminary data.</text>
</comment>
<proteinExistence type="inferred from homology"/>
<gene>
    <name evidence="5" type="ORF">Gohar_019640</name>
</gene>
<evidence type="ECO:0000256" key="1">
    <source>
        <dbReference type="ARBA" id="ARBA00010746"/>
    </source>
</evidence>
<comment type="subunit">
    <text evidence="2 4">Homodimer.</text>
</comment>
<comment type="function">
    <text evidence="4">Dirigent proteins impart stereoselectivity on the phenoxy radical-coupling reaction, yielding optically active lignans from two molecules of coniferyl alcohol in the biosynthesis of lignans, flavonolignans, and alkaloids and thus plays a central role in plant secondary metabolism.</text>
</comment>
<dbReference type="PANTHER" id="PTHR21495">
    <property type="entry name" value="NUCLEOPORIN-RELATED"/>
    <property type="match status" value="1"/>
</dbReference>
<dbReference type="InterPro" id="IPR004265">
    <property type="entry name" value="Dirigent"/>
</dbReference>
<keyword evidence="4" id="KW-0732">Signal</keyword>
<dbReference type="Pfam" id="PF03018">
    <property type="entry name" value="Dirigent"/>
    <property type="match status" value="2"/>
</dbReference>
<dbReference type="Proteomes" id="UP000593560">
    <property type="component" value="Unassembled WGS sequence"/>
</dbReference>
<dbReference type="EMBL" id="JABFAD010329167">
    <property type="protein sequence ID" value="MBA0819348.1"/>
    <property type="molecule type" value="Genomic_DNA"/>
</dbReference>
<comment type="subcellular location">
    <subcellularLocation>
        <location evidence="4">Secreted</location>
        <location evidence="4">Extracellular space</location>
        <location evidence="4">Apoplast</location>
    </subcellularLocation>
</comment>
<feature type="signal peptide" evidence="4">
    <location>
        <begin position="1"/>
        <end position="27"/>
    </location>
</feature>
<dbReference type="GO" id="GO:0048046">
    <property type="term" value="C:apoplast"/>
    <property type="evidence" value="ECO:0007669"/>
    <property type="project" value="UniProtKB-SubCell"/>
</dbReference>
<accession>A0A7J9IBS7</accession>
<reference evidence="5 6" key="1">
    <citation type="journal article" date="2019" name="Genome Biol. Evol.">
        <title>Insights into the evolution of the New World diploid cottons (Gossypium, subgenus Houzingenia) based on genome sequencing.</title>
        <authorList>
            <person name="Grover C.E."/>
            <person name="Arick M.A. 2nd"/>
            <person name="Thrash A."/>
            <person name="Conover J.L."/>
            <person name="Sanders W.S."/>
            <person name="Peterson D.G."/>
            <person name="Frelichowski J.E."/>
            <person name="Scheffler J.A."/>
            <person name="Scheffler B.E."/>
            <person name="Wendel J.F."/>
        </authorList>
    </citation>
    <scope>NUCLEOTIDE SEQUENCE [LARGE SCALE GENOMIC DNA]</scope>
    <source>
        <strain evidence="5">0</strain>
        <tissue evidence="5">Leaf</tissue>
    </source>
</reference>
<keyword evidence="3 4" id="KW-0964">Secreted</keyword>
<evidence type="ECO:0000256" key="2">
    <source>
        <dbReference type="ARBA" id="ARBA00011738"/>
    </source>
</evidence>
<evidence type="ECO:0000313" key="6">
    <source>
        <dbReference type="Proteomes" id="UP000593560"/>
    </source>
</evidence>
<sequence>MAENHPEHPSATAFLLIALSLISTLAAVESNLFSRNLSPSSLGLKKPEKLSHLHFYFHDVVTGKHVTAVQVAKAPTTTKSSPFGAVAVMDDPLTISPDIGSKLVGKAQGIYALASQTEASLLMAFNFAFVEGKYNGSNLSVLGRNPVFSAVREMPVIGGSGVFRFARGYAEARTHTFYLKTGNAVVEYNKGNIMVATLAFWGGEMPVIGGSGVFRFARGDAEAKTHTFDLKTGNAVTEYNVYVFHYSISSRLSIILLRRLLNSSLFIDILSGIFLDGLSAPTFRIHQYHHC</sequence>
<evidence type="ECO:0000256" key="3">
    <source>
        <dbReference type="ARBA" id="ARBA00022525"/>
    </source>
</evidence>
<dbReference type="OrthoDB" id="1864232at2759"/>
<dbReference type="InterPro" id="IPR044859">
    <property type="entry name" value="Allene_oxi_cyc_Dirigent"/>
</dbReference>
<keyword evidence="4" id="KW-0052">Apoplast</keyword>
<protein>
    <recommendedName>
        <fullName evidence="4">Dirigent protein</fullName>
    </recommendedName>
</protein>